<evidence type="ECO:0000313" key="3">
    <source>
        <dbReference type="Proteomes" id="UP000887567"/>
    </source>
</evidence>
<protein>
    <submittedName>
        <fullName evidence="2">Uncharacterized protein</fullName>
    </submittedName>
</protein>
<dbReference type="EnsemblMetazoa" id="XM_028663039.1">
    <property type="protein sequence ID" value="XP_028518840.1"/>
    <property type="gene ID" value="LOC114574261"/>
</dbReference>
<dbReference type="RefSeq" id="XP_028518840.1">
    <property type="nucleotide sequence ID" value="XM_028663039.1"/>
</dbReference>
<organism evidence="2 3">
    <name type="scientific">Exaiptasia diaphana</name>
    <name type="common">Tropical sea anemone</name>
    <name type="synonym">Aiptasia pulchella</name>
    <dbReference type="NCBI Taxonomy" id="2652724"/>
    <lineage>
        <taxon>Eukaryota</taxon>
        <taxon>Metazoa</taxon>
        <taxon>Cnidaria</taxon>
        <taxon>Anthozoa</taxon>
        <taxon>Hexacorallia</taxon>
        <taxon>Actiniaria</taxon>
        <taxon>Aiptasiidae</taxon>
        <taxon>Exaiptasia</taxon>
    </lineage>
</organism>
<feature type="compositionally biased region" description="Basic and acidic residues" evidence="1">
    <location>
        <begin position="22"/>
        <end position="32"/>
    </location>
</feature>
<sequence length="186" mass="21408">MLPPLTSQQIMHTKLASTPSSEKMDKSSKPQQDKPLNCDLLETVNKDISAVLVYRDPKNQLQLIEIAREKVINIAPEEFVNKFGEQPPVAYSCVQLIPTITTRPLVTDIDRDHRLDLIYAVDYVTQKPATGPTRMITHLMKLRKVDISSAISKKHNRKLSTKLYRSDRKNYKRNENFDSPFLTWNT</sequence>
<evidence type="ECO:0000313" key="2">
    <source>
        <dbReference type="EnsemblMetazoa" id="XP_028518840.1"/>
    </source>
</evidence>
<proteinExistence type="predicted"/>
<dbReference type="KEGG" id="epa:114574261"/>
<dbReference type="AlphaFoldDB" id="A0A913YTL4"/>
<reference evidence="2" key="1">
    <citation type="submission" date="2022-11" db="UniProtKB">
        <authorList>
            <consortium name="EnsemblMetazoa"/>
        </authorList>
    </citation>
    <scope>IDENTIFICATION</scope>
</reference>
<name>A0A913YTL4_EXADI</name>
<feature type="region of interest" description="Disordered" evidence="1">
    <location>
        <begin position="1"/>
        <end position="35"/>
    </location>
</feature>
<accession>A0A913YTL4</accession>
<dbReference type="OrthoDB" id="6364780at2759"/>
<feature type="compositionally biased region" description="Polar residues" evidence="1">
    <location>
        <begin position="1"/>
        <end position="21"/>
    </location>
</feature>
<dbReference type="Proteomes" id="UP000887567">
    <property type="component" value="Unplaced"/>
</dbReference>
<keyword evidence="3" id="KW-1185">Reference proteome</keyword>
<evidence type="ECO:0000256" key="1">
    <source>
        <dbReference type="SAM" id="MobiDB-lite"/>
    </source>
</evidence>
<dbReference type="GeneID" id="114574261"/>